<dbReference type="AlphaFoldDB" id="A0A6C0E393"/>
<sequence>MGYIFKKFIHLYVLLLFFLYTFTYKMTDFDESEINDIRDPSDFKGKTFSEFKKCDVRKELLNSLYYSKIEPACYWSAELICSGHYADLWEAIIEFYSKHIHLGNPKLVIYLDLRINHFKDIISKGYMNQEIRLRNNTKMRKLFCEIICILCESKKQHSYDELRVKKDDFDLTQLTIRFKAPDVHYGEDIYLKEDPKEIFIPINELAYNLSLEAKNGVDACYWIEWILEFEHIQKTKKEKCICERRTFTQVDAKFQMDIVWMIWDIFIEESLKRSSLIQKIVKSTLQLFTLKYTSACSRKRKYLLYFVVGILTEKCELEQELCKCKEKVSSIVSQINIIYKQIKQNEISPGTDYLYKNVKTSNLEKTIEKLDKMKHFESEFIPHV</sequence>
<dbReference type="EMBL" id="MN739728">
    <property type="protein sequence ID" value="QHT23192.1"/>
    <property type="molecule type" value="Genomic_DNA"/>
</dbReference>
<proteinExistence type="predicted"/>
<evidence type="ECO:0000313" key="1">
    <source>
        <dbReference type="EMBL" id="QHT23192.1"/>
    </source>
</evidence>
<accession>A0A6C0E393</accession>
<name>A0A6C0E393_9ZZZZ</name>
<reference evidence="1" key="1">
    <citation type="journal article" date="2020" name="Nature">
        <title>Giant virus diversity and host interactions through global metagenomics.</title>
        <authorList>
            <person name="Schulz F."/>
            <person name="Roux S."/>
            <person name="Paez-Espino D."/>
            <person name="Jungbluth S."/>
            <person name="Walsh D.A."/>
            <person name="Denef V.J."/>
            <person name="McMahon K.D."/>
            <person name="Konstantinidis K.T."/>
            <person name="Eloe-Fadrosh E.A."/>
            <person name="Kyrpides N.C."/>
            <person name="Woyke T."/>
        </authorList>
    </citation>
    <scope>NUCLEOTIDE SEQUENCE</scope>
    <source>
        <strain evidence="1">GVMAG-M-3300023179-114</strain>
    </source>
</reference>
<organism evidence="1">
    <name type="scientific">viral metagenome</name>
    <dbReference type="NCBI Taxonomy" id="1070528"/>
    <lineage>
        <taxon>unclassified sequences</taxon>
        <taxon>metagenomes</taxon>
        <taxon>organismal metagenomes</taxon>
    </lineage>
</organism>
<protein>
    <submittedName>
        <fullName evidence="1">Uncharacterized protein</fullName>
    </submittedName>
</protein>